<comment type="caution">
    <text evidence="1">The sequence shown here is derived from an EMBL/GenBank/DDBJ whole genome shotgun (WGS) entry which is preliminary data.</text>
</comment>
<dbReference type="Proteomes" id="UP000828048">
    <property type="component" value="Chromosome 7"/>
</dbReference>
<name>A0ACB7Y7L3_9ERIC</name>
<evidence type="ECO:0000313" key="1">
    <source>
        <dbReference type="EMBL" id="KAH7849267.1"/>
    </source>
</evidence>
<keyword evidence="2" id="KW-1185">Reference proteome</keyword>
<reference evidence="1 2" key="1">
    <citation type="journal article" date="2021" name="Hortic Res">
        <title>High-quality reference genome and annotation aids understanding of berry development for evergreen blueberry (Vaccinium darrowii).</title>
        <authorList>
            <person name="Yu J."/>
            <person name="Hulse-Kemp A.M."/>
            <person name="Babiker E."/>
            <person name="Staton M."/>
        </authorList>
    </citation>
    <scope>NUCLEOTIDE SEQUENCE [LARGE SCALE GENOMIC DNA]</scope>
    <source>
        <strain evidence="2">cv. NJ 8807/NJ 8810</strain>
        <tissue evidence="1">Young leaf</tissue>
    </source>
</reference>
<organism evidence="1 2">
    <name type="scientific">Vaccinium darrowii</name>
    <dbReference type="NCBI Taxonomy" id="229202"/>
    <lineage>
        <taxon>Eukaryota</taxon>
        <taxon>Viridiplantae</taxon>
        <taxon>Streptophyta</taxon>
        <taxon>Embryophyta</taxon>
        <taxon>Tracheophyta</taxon>
        <taxon>Spermatophyta</taxon>
        <taxon>Magnoliopsida</taxon>
        <taxon>eudicotyledons</taxon>
        <taxon>Gunneridae</taxon>
        <taxon>Pentapetalae</taxon>
        <taxon>asterids</taxon>
        <taxon>Ericales</taxon>
        <taxon>Ericaceae</taxon>
        <taxon>Vaccinioideae</taxon>
        <taxon>Vaccinieae</taxon>
        <taxon>Vaccinium</taxon>
    </lineage>
</organism>
<gene>
    <name evidence="1" type="ORF">Vadar_015387</name>
</gene>
<dbReference type="EMBL" id="CM037157">
    <property type="protein sequence ID" value="KAH7849267.1"/>
    <property type="molecule type" value="Genomic_DNA"/>
</dbReference>
<evidence type="ECO:0000313" key="2">
    <source>
        <dbReference type="Proteomes" id="UP000828048"/>
    </source>
</evidence>
<sequence length="415" mass="46331">MGEKGKVCVTGAGGYVASWLVKLPLSKGYSVHGTVRDPQSGKNAHLMKLEKASENLKLFKADLLDSNSLTAAITGCDGVFHVACPVPSGSVPTPEARIPHYGTFRTYCVRLLLLVPYIFNDHTFIPHDQTSSLSSHQVEVVQPAVKGTLNVLEACSEANVKRVVYVSSVAAVLMNPDWPKGQVKDESCWSDKEYCKRTNNWYCFSKTEAESEAIEFAKTRGLDVVSVCPALVTGPMLQSTANSSSLVLIKLLKEGYEELENRLRNIVDVRDVAEALLLAYEKPEAKGRYICTAHTIRSQDLVEILRRLYPNYNYAKKLRNIVDVRDVAEALLLAYEKPEAKGRYICTAHTIRSQDLVEILRRLYPNYNYAKKFTEVNGGEELSSEKLQKPGWSYRPLQETLVDSVESYRQAGIVE</sequence>
<protein>
    <submittedName>
        <fullName evidence="1">Uncharacterized protein</fullName>
    </submittedName>
</protein>
<proteinExistence type="predicted"/>
<accession>A0ACB7Y7L3</accession>